<protein>
    <submittedName>
        <fullName evidence="2">GNAT family N-acetyltransferase</fullName>
    </submittedName>
</protein>
<dbReference type="PANTHER" id="PTHR43792">
    <property type="entry name" value="GNAT FAMILY, PUTATIVE (AFU_ORTHOLOGUE AFUA_3G00765)-RELATED-RELATED"/>
    <property type="match status" value="1"/>
</dbReference>
<dbReference type="Proteomes" id="UP001060012">
    <property type="component" value="Chromosome"/>
</dbReference>
<dbReference type="PROSITE" id="PS51186">
    <property type="entry name" value="GNAT"/>
    <property type="match status" value="1"/>
</dbReference>
<organism evidence="2 3">
    <name type="scientific">Arcobacter roscoffensis</name>
    <dbReference type="NCBI Taxonomy" id="2961520"/>
    <lineage>
        <taxon>Bacteria</taxon>
        <taxon>Pseudomonadati</taxon>
        <taxon>Campylobacterota</taxon>
        <taxon>Epsilonproteobacteria</taxon>
        <taxon>Campylobacterales</taxon>
        <taxon>Arcobacteraceae</taxon>
        <taxon>Arcobacter</taxon>
    </lineage>
</organism>
<dbReference type="RefSeq" id="WP_254576275.1">
    <property type="nucleotide sequence ID" value="NZ_CP100595.1"/>
</dbReference>
<dbReference type="InterPro" id="IPR000182">
    <property type="entry name" value="GNAT_dom"/>
</dbReference>
<dbReference type="InterPro" id="IPR051531">
    <property type="entry name" value="N-acetyltransferase"/>
</dbReference>
<evidence type="ECO:0000259" key="1">
    <source>
        <dbReference type="PROSITE" id="PS51186"/>
    </source>
</evidence>
<name>A0ABY5E5P7_9BACT</name>
<dbReference type="SUPFAM" id="SSF55729">
    <property type="entry name" value="Acyl-CoA N-acyltransferases (Nat)"/>
    <property type="match status" value="1"/>
</dbReference>
<evidence type="ECO:0000313" key="2">
    <source>
        <dbReference type="EMBL" id="UTJ06095.1"/>
    </source>
</evidence>
<evidence type="ECO:0000313" key="3">
    <source>
        <dbReference type="Proteomes" id="UP001060012"/>
    </source>
</evidence>
<dbReference type="Gene3D" id="3.40.630.30">
    <property type="match status" value="1"/>
</dbReference>
<gene>
    <name evidence="2" type="ORF">NJU99_12700</name>
</gene>
<dbReference type="EMBL" id="CP100595">
    <property type="protein sequence ID" value="UTJ06095.1"/>
    <property type="molecule type" value="Genomic_DNA"/>
</dbReference>
<dbReference type="Pfam" id="PF13302">
    <property type="entry name" value="Acetyltransf_3"/>
    <property type="match status" value="1"/>
</dbReference>
<proteinExistence type="predicted"/>
<dbReference type="PANTHER" id="PTHR43792:SF1">
    <property type="entry name" value="N-ACETYLTRANSFERASE DOMAIN-CONTAINING PROTEIN"/>
    <property type="match status" value="1"/>
</dbReference>
<dbReference type="InterPro" id="IPR016181">
    <property type="entry name" value="Acyl_CoA_acyltransferase"/>
</dbReference>
<reference evidence="2" key="1">
    <citation type="submission" date="2022-07" db="EMBL/GenBank/DDBJ databases">
        <title>Arcobacter roscoffensis sp. nov., a marine bacterium isolated from coastal seawater collected from Roscoff, France.</title>
        <authorList>
            <person name="Pascual J."/>
            <person name="Lepeaux C."/>
            <person name="Methner A."/>
            <person name="Overmann J."/>
        </authorList>
    </citation>
    <scope>NUCLEOTIDE SEQUENCE</scope>
    <source>
        <strain evidence="2">ARW1-2F2</strain>
    </source>
</reference>
<sequence>MEILNTKRLILRTMRVEDFDILHEKIFSNTKVVENTFGSSGFSKEETKEFLKNKGNFDKNTGLSVLIEKEKQSIIGLAGILSCDYLDEQDYEIGFILEEKSWGKGYAKEIGLEQIEQIKGLGQKRAIAAAAKDNLSSHKALSSLGFKLEKTAYDEIRGERVIYSLKF</sequence>
<accession>A0ABY5E5P7</accession>
<feature type="domain" description="N-acetyltransferase" evidence="1">
    <location>
        <begin position="9"/>
        <end position="167"/>
    </location>
</feature>
<keyword evidence="3" id="KW-1185">Reference proteome</keyword>